<dbReference type="Proteomes" id="UP000601361">
    <property type="component" value="Unassembled WGS sequence"/>
</dbReference>
<protein>
    <recommendedName>
        <fullName evidence="4">Secretion system C-terminal sorting domain-containing protein</fullName>
    </recommendedName>
</protein>
<dbReference type="PANTHER" id="PTHR35580">
    <property type="entry name" value="CELL SURFACE GLYCOPROTEIN (S-LAYER PROTEIN)-LIKE PROTEIN"/>
    <property type="match status" value="1"/>
</dbReference>
<evidence type="ECO:0008006" key="4">
    <source>
        <dbReference type="Google" id="ProtNLM"/>
    </source>
</evidence>
<evidence type="ECO:0000313" key="3">
    <source>
        <dbReference type="Proteomes" id="UP000601361"/>
    </source>
</evidence>
<reference evidence="3" key="1">
    <citation type="journal article" date="2019" name="Int. J. Syst. Evol. Microbiol.">
        <title>The Global Catalogue of Microorganisms (GCM) 10K type strain sequencing project: providing services to taxonomists for standard genome sequencing and annotation.</title>
        <authorList>
            <consortium name="The Broad Institute Genomics Platform"/>
            <consortium name="The Broad Institute Genome Sequencing Center for Infectious Disease"/>
            <person name="Wu L."/>
            <person name="Ma J."/>
        </authorList>
    </citation>
    <scope>NUCLEOTIDE SEQUENCE [LARGE SCALE GENOMIC DNA]</scope>
    <source>
        <strain evidence="3">CGMCC 1.12990</strain>
    </source>
</reference>
<sequence length="555" mass="57672">MRLPLRFVHVLLLGALLLLTGPSYAQIPAFAWATGGEKPADYGQQAQARSIVTDQAGNTVVVGTFRQTLTLGSTTLTAAGDYDIFVALLDAAGTYQWAIRAGGSDEDIATDVALDAAGTIYLTGHTRSYEANFGPLQIQNPGYGIHLFVAKLSAAGQWLRVSHTSGKNINNYIFGTALAVDAAGNAYVTGGLRVHDATFGAIPVRNEGLYNAFVAKLSAAGTWEWVMVEGGTGGYDFGQGIGLDAGGNVYVTGSFEGNEARFGSQTLRRGNWRSSLFVTKLTNQGQWQWATAGGGTAQTRGNGLATDPAGNVYLTGMVAGKQAFIGTTSLPKDDNNPDLLVAKLNTSGVWQWAVRGGGPETDTGNGIALDAAGNVLVTGCFSGAKVSFGPLPALSAAGQTDVVVAQLDPQGAWRWAAGGGGSGSDLGLAVASSATGTLQVAGTFQGPGLTLGQTTLPGGVPSYEYFADRFFVTTIRDLALPTPAELTLWPNPSRGTVWAAGLEANQPVQVFDAVGRLVAADARPAYEVEGLSLPSLKPGIYVVRCGKQTRRLTIE</sequence>
<dbReference type="Pfam" id="PF06739">
    <property type="entry name" value="SBBP"/>
    <property type="match status" value="1"/>
</dbReference>
<dbReference type="InterPro" id="IPR010620">
    <property type="entry name" value="SBBP_repeat"/>
</dbReference>
<keyword evidence="3" id="KW-1185">Reference proteome</keyword>
<organism evidence="2 3">
    <name type="scientific">Hymenobacter glacieicola</name>
    <dbReference type="NCBI Taxonomy" id="1562124"/>
    <lineage>
        <taxon>Bacteria</taxon>
        <taxon>Pseudomonadati</taxon>
        <taxon>Bacteroidota</taxon>
        <taxon>Cytophagia</taxon>
        <taxon>Cytophagales</taxon>
        <taxon>Hymenobacteraceae</taxon>
        <taxon>Hymenobacter</taxon>
    </lineage>
</organism>
<evidence type="ECO:0000256" key="1">
    <source>
        <dbReference type="SAM" id="SignalP"/>
    </source>
</evidence>
<evidence type="ECO:0000313" key="2">
    <source>
        <dbReference type="EMBL" id="GGG42324.1"/>
    </source>
</evidence>
<name>A0ABQ1WQK0_9BACT</name>
<comment type="caution">
    <text evidence="2">The sequence shown here is derived from an EMBL/GenBank/DDBJ whole genome shotgun (WGS) entry which is preliminary data.</text>
</comment>
<dbReference type="NCBIfam" id="TIGR04183">
    <property type="entry name" value="Por_Secre_tail"/>
    <property type="match status" value="1"/>
</dbReference>
<dbReference type="InterPro" id="IPR026444">
    <property type="entry name" value="Secre_tail"/>
</dbReference>
<feature type="chain" id="PRO_5045126398" description="Secretion system C-terminal sorting domain-containing protein" evidence="1">
    <location>
        <begin position="26"/>
        <end position="555"/>
    </location>
</feature>
<gene>
    <name evidence="2" type="ORF">GCM10011378_18360</name>
</gene>
<dbReference type="EMBL" id="BMGS01000004">
    <property type="protein sequence ID" value="GGG42324.1"/>
    <property type="molecule type" value="Genomic_DNA"/>
</dbReference>
<dbReference type="RefSeq" id="WP_188557526.1">
    <property type="nucleotide sequence ID" value="NZ_BMGS01000004.1"/>
</dbReference>
<dbReference type="SUPFAM" id="SSF63829">
    <property type="entry name" value="Calcium-dependent phosphotriesterase"/>
    <property type="match status" value="1"/>
</dbReference>
<keyword evidence="1" id="KW-0732">Signal</keyword>
<proteinExistence type="predicted"/>
<dbReference type="InterPro" id="IPR052918">
    <property type="entry name" value="Motility_Chemotaxis_Reg"/>
</dbReference>
<feature type="signal peptide" evidence="1">
    <location>
        <begin position="1"/>
        <end position="25"/>
    </location>
</feature>
<dbReference type="PANTHER" id="PTHR35580:SF1">
    <property type="entry name" value="PHYTASE-LIKE DOMAIN-CONTAINING PROTEIN"/>
    <property type="match status" value="1"/>
</dbReference>
<dbReference type="InterPro" id="IPR011042">
    <property type="entry name" value="6-blade_b-propeller_TolB-like"/>
</dbReference>
<accession>A0ABQ1WQK0</accession>
<dbReference type="Gene3D" id="2.120.10.30">
    <property type="entry name" value="TolB, C-terminal domain"/>
    <property type="match status" value="1"/>
</dbReference>